<proteinExistence type="predicted"/>
<feature type="signal peptide" evidence="1">
    <location>
        <begin position="1"/>
        <end position="26"/>
    </location>
</feature>
<dbReference type="OrthoDB" id="3871936at2"/>
<feature type="chain" id="PRO_5022007582" evidence="1">
    <location>
        <begin position="27"/>
        <end position="132"/>
    </location>
</feature>
<comment type="caution">
    <text evidence="2">The sequence shown here is derived from an EMBL/GenBank/DDBJ whole genome shotgun (WGS) entry which is preliminary data.</text>
</comment>
<reference evidence="2 3" key="1">
    <citation type="submission" date="2019-06" db="EMBL/GenBank/DDBJ databases">
        <title>Sequencing the genomes of 1000 actinobacteria strains.</title>
        <authorList>
            <person name="Klenk H.-P."/>
        </authorList>
    </citation>
    <scope>NUCLEOTIDE SEQUENCE [LARGE SCALE GENOMIC DNA]</scope>
    <source>
        <strain evidence="2 3">DSM 41649</strain>
    </source>
</reference>
<sequence length="132" mass="14419">MTKRVRLFAATAGLMASLAAPVPASATTAEGRVDAFFTEYRLAVLGEIEDQPRDVRRRFVEPVLNARLSVWGAANEADPVFRAHNIPRSWSVRPAGGNAVVLTETWYEGGSQDVRYVVRPADLRIIALGEPA</sequence>
<organism evidence="2 3">
    <name type="scientific">Kitasatospora atroaurantiaca</name>
    <dbReference type="NCBI Taxonomy" id="285545"/>
    <lineage>
        <taxon>Bacteria</taxon>
        <taxon>Bacillati</taxon>
        <taxon>Actinomycetota</taxon>
        <taxon>Actinomycetes</taxon>
        <taxon>Kitasatosporales</taxon>
        <taxon>Streptomycetaceae</taxon>
        <taxon>Kitasatospora</taxon>
    </lineage>
</organism>
<name>A0A561EL44_9ACTN</name>
<dbReference type="Proteomes" id="UP000318416">
    <property type="component" value="Unassembled WGS sequence"/>
</dbReference>
<keyword evidence="3" id="KW-1185">Reference proteome</keyword>
<evidence type="ECO:0000313" key="2">
    <source>
        <dbReference type="EMBL" id="TWE16343.1"/>
    </source>
</evidence>
<evidence type="ECO:0000313" key="3">
    <source>
        <dbReference type="Proteomes" id="UP000318416"/>
    </source>
</evidence>
<protein>
    <submittedName>
        <fullName evidence="2">Uncharacterized protein</fullName>
    </submittedName>
</protein>
<dbReference type="RefSeq" id="WP_145788388.1">
    <property type="nucleotide sequence ID" value="NZ_BAAABR010000002.1"/>
</dbReference>
<accession>A0A561EL44</accession>
<dbReference type="EMBL" id="VIVR01000001">
    <property type="protein sequence ID" value="TWE16343.1"/>
    <property type="molecule type" value="Genomic_DNA"/>
</dbReference>
<gene>
    <name evidence="2" type="ORF">FB465_1323</name>
</gene>
<dbReference type="AlphaFoldDB" id="A0A561EL44"/>
<keyword evidence="1" id="KW-0732">Signal</keyword>
<evidence type="ECO:0000256" key="1">
    <source>
        <dbReference type="SAM" id="SignalP"/>
    </source>
</evidence>